<dbReference type="Proteomes" id="UP000663829">
    <property type="component" value="Unassembled WGS sequence"/>
</dbReference>
<evidence type="ECO:0000313" key="5">
    <source>
        <dbReference type="Proteomes" id="UP000663829"/>
    </source>
</evidence>
<feature type="non-terminal residue" evidence="2">
    <location>
        <position position="1"/>
    </location>
</feature>
<organism evidence="2 5">
    <name type="scientific">Didymodactylos carnosus</name>
    <dbReference type="NCBI Taxonomy" id="1234261"/>
    <lineage>
        <taxon>Eukaryota</taxon>
        <taxon>Metazoa</taxon>
        <taxon>Spiralia</taxon>
        <taxon>Gnathifera</taxon>
        <taxon>Rotifera</taxon>
        <taxon>Eurotatoria</taxon>
        <taxon>Bdelloidea</taxon>
        <taxon>Philodinida</taxon>
        <taxon>Philodinidae</taxon>
        <taxon>Didymodactylos</taxon>
    </lineage>
</organism>
<dbReference type="Proteomes" id="UP000677228">
    <property type="component" value="Unassembled WGS sequence"/>
</dbReference>
<sequence>YLLQFYLNIKNPHLPCIHLLIHLLKTLEICNYAFNVFISVVAGKQARSELSKMLYNSLIKCFSVDETTDTPTTELTSFSLRYCDESTSDIREDFITFIGTVSCTDEIVVIYHSTTV</sequence>
<proteinExistence type="predicted"/>
<dbReference type="EMBL" id="CAJOBA010039011">
    <property type="protein sequence ID" value="CAF4070522.1"/>
    <property type="molecule type" value="Genomic_DNA"/>
</dbReference>
<dbReference type="Proteomes" id="UP000681722">
    <property type="component" value="Unassembled WGS sequence"/>
</dbReference>
<evidence type="ECO:0000313" key="2">
    <source>
        <dbReference type="EMBL" id="CAF1325101.1"/>
    </source>
</evidence>
<dbReference type="Proteomes" id="UP000682733">
    <property type="component" value="Unassembled WGS sequence"/>
</dbReference>
<keyword evidence="5" id="KW-1185">Reference proteome</keyword>
<gene>
    <name evidence="2" type="ORF">GPM918_LOCUS29663</name>
    <name evidence="1" type="ORF">OVA965_LOCUS26873</name>
    <name evidence="4" type="ORF">SRO942_LOCUS30250</name>
    <name evidence="3" type="ORF">TMI583_LOCUS27614</name>
</gene>
<name>A0A815FDJ8_9BILA</name>
<dbReference type="EMBL" id="CAJOBC010049897">
    <property type="protein sequence ID" value="CAF4174243.1"/>
    <property type="molecule type" value="Genomic_DNA"/>
</dbReference>
<evidence type="ECO:0000313" key="1">
    <source>
        <dbReference type="EMBL" id="CAF1264196.1"/>
    </source>
</evidence>
<evidence type="ECO:0000313" key="4">
    <source>
        <dbReference type="EMBL" id="CAF4174243.1"/>
    </source>
</evidence>
<accession>A0A815FDJ8</accession>
<dbReference type="AlphaFoldDB" id="A0A815FDJ8"/>
<reference evidence="2" key="1">
    <citation type="submission" date="2021-02" db="EMBL/GenBank/DDBJ databases">
        <authorList>
            <person name="Nowell W R."/>
        </authorList>
    </citation>
    <scope>NUCLEOTIDE SEQUENCE</scope>
</reference>
<dbReference type="EMBL" id="CAJNOQ010013608">
    <property type="protein sequence ID" value="CAF1325101.1"/>
    <property type="molecule type" value="Genomic_DNA"/>
</dbReference>
<dbReference type="EMBL" id="CAJNOK010017456">
    <property type="protein sequence ID" value="CAF1264196.1"/>
    <property type="molecule type" value="Genomic_DNA"/>
</dbReference>
<evidence type="ECO:0000313" key="3">
    <source>
        <dbReference type="EMBL" id="CAF4070522.1"/>
    </source>
</evidence>
<protein>
    <submittedName>
        <fullName evidence="2">Uncharacterized protein</fullName>
    </submittedName>
</protein>
<comment type="caution">
    <text evidence="2">The sequence shown here is derived from an EMBL/GenBank/DDBJ whole genome shotgun (WGS) entry which is preliminary data.</text>
</comment>